<accession>A0A0F9PGS7</accession>
<organism evidence="1">
    <name type="scientific">marine sediment metagenome</name>
    <dbReference type="NCBI Taxonomy" id="412755"/>
    <lineage>
        <taxon>unclassified sequences</taxon>
        <taxon>metagenomes</taxon>
        <taxon>ecological metagenomes</taxon>
    </lineage>
</organism>
<protein>
    <submittedName>
        <fullName evidence="1">Uncharacterized protein</fullName>
    </submittedName>
</protein>
<name>A0A0F9PGS7_9ZZZZ</name>
<sequence length="86" mass="9593">MKPLIILPLALLLSTCAFIDTPVPSPCARVTVLIEGVVVEDKPQTDEIIYQDAQIYSHEETISGVTRTIRAPFWFFPLLGHPDMGR</sequence>
<comment type="caution">
    <text evidence="1">The sequence shown here is derived from an EMBL/GenBank/DDBJ whole genome shotgun (WGS) entry which is preliminary data.</text>
</comment>
<dbReference type="AlphaFoldDB" id="A0A0F9PGS7"/>
<gene>
    <name evidence="1" type="ORF">LCGC14_1217510</name>
</gene>
<reference evidence="1" key="1">
    <citation type="journal article" date="2015" name="Nature">
        <title>Complex archaea that bridge the gap between prokaryotes and eukaryotes.</title>
        <authorList>
            <person name="Spang A."/>
            <person name="Saw J.H."/>
            <person name="Jorgensen S.L."/>
            <person name="Zaremba-Niedzwiedzka K."/>
            <person name="Martijn J."/>
            <person name="Lind A.E."/>
            <person name="van Eijk R."/>
            <person name="Schleper C."/>
            <person name="Guy L."/>
            <person name="Ettema T.J."/>
        </authorList>
    </citation>
    <scope>NUCLEOTIDE SEQUENCE</scope>
</reference>
<dbReference type="EMBL" id="LAZR01006381">
    <property type="protein sequence ID" value="KKM92522.1"/>
    <property type="molecule type" value="Genomic_DNA"/>
</dbReference>
<evidence type="ECO:0000313" key="1">
    <source>
        <dbReference type="EMBL" id="KKM92522.1"/>
    </source>
</evidence>
<proteinExistence type="predicted"/>